<dbReference type="Pfam" id="PF01019">
    <property type="entry name" value="G_glu_transpept"/>
    <property type="match status" value="1"/>
</dbReference>
<dbReference type="InterPro" id="IPR029055">
    <property type="entry name" value="Ntn_hydrolases_N"/>
</dbReference>
<dbReference type="InterPro" id="IPR052896">
    <property type="entry name" value="GGT-like_enzyme"/>
</dbReference>
<dbReference type="SUPFAM" id="SSF56235">
    <property type="entry name" value="N-terminal nucleophile aminohydrolases (Ntn hydrolases)"/>
    <property type="match status" value="1"/>
</dbReference>
<name>A0A537JDY7_9BACT</name>
<evidence type="ECO:0000313" key="1">
    <source>
        <dbReference type="EMBL" id="TMI81767.1"/>
    </source>
</evidence>
<protein>
    <submittedName>
        <fullName evidence="1">Gamma-glutamyltransferase</fullName>
    </submittedName>
</protein>
<dbReference type="AlphaFoldDB" id="A0A537JDY7"/>
<proteinExistence type="predicted"/>
<dbReference type="PANTHER" id="PTHR43881">
    <property type="entry name" value="GAMMA-GLUTAMYLTRANSPEPTIDASE (AFU_ORTHOLOGUE AFUA_4G13580)"/>
    <property type="match status" value="1"/>
</dbReference>
<dbReference type="GO" id="GO:0016740">
    <property type="term" value="F:transferase activity"/>
    <property type="evidence" value="ECO:0007669"/>
    <property type="project" value="UniProtKB-KW"/>
</dbReference>
<reference evidence="1 2" key="1">
    <citation type="journal article" date="2019" name="Nat. Microbiol.">
        <title>Mediterranean grassland soil C-N compound turnover is dependent on rainfall and depth, and is mediated by genomically divergent microorganisms.</title>
        <authorList>
            <person name="Diamond S."/>
            <person name="Andeer P.F."/>
            <person name="Li Z."/>
            <person name="Crits-Christoph A."/>
            <person name="Burstein D."/>
            <person name="Anantharaman K."/>
            <person name="Lane K.R."/>
            <person name="Thomas B.C."/>
            <person name="Pan C."/>
            <person name="Northen T.R."/>
            <person name="Banfield J.F."/>
        </authorList>
    </citation>
    <scope>NUCLEOTIDE SEQUENCE [LARGE SCALE GENOMIC DNA]</scope>
    <source>
        <strain evidence="1">NP_7</strain>
    </source>
</reference>
<organism evidence="1 2">
    <name type="scientific">Candidatus Segetimicrobium genomatis</name>
    <dbReference type="NCBI Taxonomy" id="2569760"/>
    <lineage>
        <taxon>Bacteria</taxon>
        <taxon>Bacillati</taxon>
        <taxon>Candidatus Sysuimicrobiota</taxon>
        <taxon>Candidatus Sysuimicrobiia</taxon>
        <taxon>Candidatus Sysuimicrobiales</taxon>
        <taxon>Candidatus Segetimicrobiaceae</taxon>
        <taxon>Candidatus Segetimicrobium</taxon>
    </lineage>
</organism>
<evidence type="ECO:0000313" key="2">
    <source>
        <dbReference type="Proteomes" id="UP000320048"/>
    </source>
</evidence>
<dbReference type="PANTHER" id="PTHR43881:SF5">
    <property type="entry name" value="GAMMA-GLUTAMYLTRANSPEPTIDASE"/>
    <property type="match status" value="1"/>
</dbReference>
<sequence length="211" mass="22173">MAARRSVMAPRGLVTTPHGLATAAGLRVLHGGGNAVEAALAAAAVIAVVYPHMNGVGGDNFWLIYHAGERRVRALMACGAAGARCTIEAYRAAGHPREIPRRGALAANTVPGAVDGWWEAYEYSRRSLDGRMPFAGLLADALHYAESGFPVTPGQEAWTRSNIGPDSGPFGHLDRQAGFRRAFLRPDGSAYASGERCVIPDLGATLAAIAR</sequence>
<comment type="caution">
    <text evidence="1">The sequence shown here is derived from an EMBL/GenBank/DDBJ whole genome shotgun (WGS) entry which is preliminary data.</text>
</comment>
<dbReference type="Proteomes" id="UP000320048">
    <property type="component" value="Unassembled WGS sequence"/>
</dbReference>
<feature type="non-terminal residue" evidence="1">
    <location>
        <position position="211"/>
    </location>
</feature>
<gene>
    <name evidence="1" type="ORF">E6H04_06020</name>
</gene>
<dbReference type="EMBL" id="VBAO01000157">
    <property type="protein sequence ID" value="TMI81767.1"/>
    <property type="molecule type" value="Genomic_DNA"/>
</dbReference>
<accession>A0A537JDY7</accession>
<keyword evidence="1" id="KW-0808">Transferase</keyword>
<dbReference type="PRINTS" id="PR01210">
    <property type="entry name" value="GGTRANSPTASE"/>
</dbReference>